<dbReference type="Pfam" id="PF00046">
    <property type="entry name" value="Homeodomain"/>
    <property type="match status" value="1"/>
</dbReference>
<feature type="region of interest" description="Disordered" evidence="7">
    <location>
        <begin position="156"/>
        <end position="191"/>
    </location>
</feature>
<dbReference type="PANTHER" id="PTHR24340">
    <property type="entry name" value="HOMEOBOX PROTEIN NKX"/>
    <property type="match status" value="1"/>
</dbReference>
<dbReference type="InterPro" id="IPR000047">
    <property type="entry name" value="HTH_motif"/>
</dbReference>
<evidence type="ECO:0000256" key="4">
    <source>
        <dbReference type="ARBA" id="ARBA00023242"/>
    </source>
</evidence>
<dbReference type="GO" id="GO:0000978">
    <property type="term" value="F:RNA polymerase II cis-regulatory region sequence-specific DNA binding"/>
    <property type="evidence" value="ECO:0007669"/>
    <property type="project" value="TreeGrafter"/>
</dbReference>
<keyword evidence="2 5" id="KW-0238">DNA-binding</keyword>
<evidence type="ECO:0000256" key="7">
    <source>
        <dbReference type="SAM" id="MobiDB-lite"/>
    </source>
</evidence>
<feature type="region of interest" description="Disordered" evidence="7">
    <location>
        <begin position="72"/>
        <end position="98"/>
    </location>
</feature>
<keyword evidence="4 5" id="KW-0539">Nucleus</keyword>
<organism evidence="9">
    <name type="scientific">Mnemiopsis leidyi</name>
    <name type="common">Sea walnut</name>
    <name type="synonym">Warty comb jellyfish</name>
    <dbReference type="NCBI Taxonomy" id="27923"/>
    <lineage>
        <taxon>Eukaryota</taxon>
        <taxon>Metazoa</taxon>
        <taxon>Ctenophora</taxon>
        <taxon>Tentaculata</taxon>
        <taxon>Lobata</taxon>
        <taxon>Bolinopsidae</taxon>
        <taxon>Mnemiopsis</taxon>
    </lineage>
</organism>
<comment type="subcellular location">
    <subcellularLocation>
        <location evidence="1 5 6">Nucleus</location>
    </subcellularLocation>
</comment>
<dbReference type="InterPro" id="IPR020479">
    <property type="entry name" value="HD_metazoa"/>
</dbReference>
<dbReference type="HOGENOM" id="CLU_866825_0_0_1"/>
<reference evidence="9" key="1">
    <citation type="journal article" date="2008" name="Dev. Genes Evol.">
        <title>Developmental expression of homeobox genes in the ctenophore Mnemiopsis leidyi.</title>
        <authorList>
            <person name="Pang K."/>
            <person name="Martindale M.Q."/>
        </authorList>
    </citation>
    <scope>NUCLEOTIDE SEQUENCE</scope>
</reference>
<dbReference type="GO" id="GO:0000981">
    <property type="term" value="F:DNA-binding transcription factor activity, RNA polymerase II-specific"/>
    <property type="evidence" value="ECO:0007669"/>
    <property type="project" value="InterPro"/>
</dbReference>
<name>B3G3U7_MNELE</name>
<dbReference type="InterPro" id="IPR009057">
    <property type="entry name" value="Homeodomain-like_sf"/>
</dbReference>
<dbReference type="PROSITE" id="PS00027">
    <property type="entry name" value="HOMEOBOX_1"/>
    <property type="match status" value="1"/>
</dbReference>
<protein>
    <submittedName>
        <fullName evidence="9">Dlx/NK-like homeobox</fullName>
    </submittedName>
</protein>
<dbReference type="SMART" id="SM00389">
    <property type="entry name" value="HOX"/>
    <property type="match status" value="1"/>
</dbReference>
<evidence type="ECO:0000256" key="1">
    <source>
        <dbReference type="ARBA" id="ARBA00004123"/>
    </source>
</evidence>
<keyword evidence="3 5" id="KW-0371">Homeobox</keyword>
<evidence type="ECO:0000256" key="2">
    <source>
        <dbReference type="ARBA" id="ARBA00023125"/>
    </source>
</evidence>
<feature type="DNA-binding region" description="Homeobox" evidence="5">
    <location>
        <begin position="202"/>
        <end position="261"/>
    </location>
</feature>
<dbReference type="PRINTS" id="PR00031">
    <property type="entry name" value="HTHREPRESSR"/>
</dbReference>
<feature type="compositionally biased region" description="Polar residues" evidence="7">
    <location>
        <begin position="89"/>
        <end position="98"/>
    </location>
</feature>
<dbReference type="InterPro" id="IPR001356">
    <property type="entry name" value="HD"/>
</dbReference>
<dbReference type="InterPro" id="IPR050394">
    <property type="entry name" value="Homeobox_NK-like"/>
</dbReference>
<sequence length="321" mass="35919">MSQPHYEYPSRSTWLGYQATKQEHVLATTSNKMQDGNHVTSYPDWRQNSGDSYFPQCQFSCQFKDIDTKHDLTAAPLSPQPSLPDQKPQIGSSTSDNGVMVTDTSKLQEYLIHTNSTATSGIQPLSPTSTSDHVTSCGSPLSDTKDHLMLRTLRSPPRDMMCSSPPATSRCTAAPASSTVSPHSPVSVSSTDIAGIGKTKKKRKPRTCFSVGQMLVLENTFQQTKYVSITDRGKLAGSLGLTDSQIKVWFQNRRSKWRKTMDSKDHHGNLRHMSSCTDQQLPPSQQYFWPNAQHHHQEYHVPTTTNPEHLYNGYSYRHMVG</sequence>
<dbReference type="PRINTS" id="PR00024">
    <property type="entry name" value="HOMEOBOX"/>
</dbReference>
<dbReference type="Gene3D" id="1.10.10.60">
    <property type="entry name" value="Homeodomain-like"/>
    <property type="match status" value="1"/>
</dbReference>
<dbReference type="GO" id="GO:0030154">
    <property type="term" value="P:cell differentiation"/>
    <property type="evidence" value="ECO:0007669"/>
    <property type="project" value="TreeGrafter"/>
</dbReference>
<dbReference type="GO" id="GO:0005634">
    <property type="term" value="C:nucleus"/>
    <property type="evidence" value="ECO:0007669"/>
    <property type="project" value="UniProtKB-SubCell"/>
</dbReference>
<feature type="region of interest" description="Disordered" evidence="7">
    <location>
        <begin position="118"/>
        <end position="141"/>
    </location>
</feature>
<feature type="compositionally biased region" description="Low complexity" evidence="7">
    <location>
        <begin position="172"/>
        <end position="191"/>
    </location>
</feature>
<dbReference type="AlphaFoldDB" id="B3G3U7"/>
<evidence type="ECO:0000313" key="9">
    <source>
        <dbReference type="EMBL" id="ACD85819.1"/>
    </source>
</evidence>
<dbReference type="SUPFAM" id="SSF46689">
    <property type="entry name" value="Homeodomain-like"/>
    <property type="match status" value="1"/>
</dbReference>
<accession>B3G3U7</accession>
<evidence type="ECO:0000256" key="5">
    <source>
        <dbReference type="PROSITE-ProRule" id="PRU00108"/>
    </source>
</evidence>
<feature type="domain" description="Homeobox" evidence="8">
    <location>
        <begin position="200"/>
        <end position="260"/>
    </location>
</feature>
<dbReference type="EMBL" id="EU635886">
    <property type="protein sequence ID" value="ACD85819.1"/>
    <property type="molecule type" value="mRNA"/>
</dbReference>
<evidence type="ECO:0000259" key="8">
    <source>
        <dbReference type="PROSITE" id="PS50071"/>
    </source>
</evidence>
<dbReference type="CDD" id="cd00086">
    <property type="entry name" value="homeodomain"/>
    <property type="match status" value="1"/>
</dbReference>
<evidence type="ECO:0000256" key="3">
    <source>
        <dbReference type="ARBA" id="ARBA00023155"/>
    </source>
</evidence>
<evidence type="ECO:0000256" key="6">
    <source>
        <dbReference type="RuleBase" id="RU000682"/>
    </source>
</evidence>
<dbReference type="InterPro" id="IPR017970">
    <property type="entry name" value="Homeobox_CS"/>
</dbReference>
<dbReference type="PROSITE" id="PS50071">
    <property type="entry name" value="HOMEOBOX_2"/>
    <property type="match status" value="1"/>
</dbReference>
<proteinExistence type="evidence at transcript level"/>